<evidence type="ECO:0000256" key="1">
    <source>
        <dbReference type="SAM" id="MobiDB-lite"/>
    </source>
</evidence>
<gene>
    <name evidence="2" type="ORF">G2W53_013684</name>
</gene>
<organism evidence="2 3">
    <name type="scientific">Senna tora</name>
    <dbReference type="NCBI Taxonomy" id="362788"/>
    <lineage>
        <taxon>Eukaryota</taxon>
        <taxon>Viridiplantae</taxon>
        <taxon>Streptophyta</taxon>
        <taxon>Embryophyta</taxon>
        <taxon>Tracheophyta</taxon>
        <taxon>Spermatophyta</taxon>
        <taxon>Magnoliopsida</taxon>
        <taxon>eudicotyledons</taxon>
        <taxon>Gunneridae</taxon>
        <taxon>Pentapetalae</taxon>
        <taxon>rosids</taxon>
        <taxon>fabids</taxon>
        <taxon>Fabales</taxon>
        <taxon>Fabaceae</taxon>
        <taxon>Caesalpinioideae</taxon>
        <taxon>Cassia clade</taxon>
        <taxon>Senna</taxon>
    </lineage>
</organism>
<dbReference type="AlphaFoldDB" id="A0A834WSA6"/>
<comment type="caution">
    <text evidence="2">The sequence shown here is derived from an EMBL/GenBank/DDBJ whole genome shotgun (WGS) entry which is preliminary data.</text>
</comment>
<proteinExistence type="predicted"/>
<keyword evidence="3" id="KW-1185">Reference proteome</keyword>
<feature type="region of interest" description="Disordered" evidence="1">
    <location>
        <begin position="47"/>
        <end position="67"/>
    </location>
</feature>
<sequence length="105" mass="11927">MSKNLAEIFWCYFLVGFPWKFLSHRHTSTTHLASMLTNAYVQLWTPSSNSSSSMVTRKYHEDTPPKPRETELALDLEPFVEPAPPGQFSFTCPALCDPDCINTLT</sequence>
<dbReference type="EMBL" id="JAAIUW010000005">
    <property type="protein sequence ID" value="KAF7831351.1"/>
    <property type="molecule type" value="Genomic_DNA"/>
</dbReference>
<protein>
    <submittedName>
        <fullName evidence="2">Uncharacterized protein</fullName>
    </submittedName>
</protein>
<evidence type="ECO:0000313" key="3">
    <source>
        <dbReference type="Proteomes" id="UP000634136"/>
    </source>
</evidence>
<feature type="compositionally biased region" description="Basic and acidic residues" evidence="1">
    <location>
        <begin position="58"/>
        <end position="67"/>
    </location>
</feature>
<reference evidence="2" key="1">
    <citation type="submission" date="2020-09" db="EMBL/GenBank/DDBJ databases">
        <title>Genome-Enabled Discovery of Anthraquinone Biosynthesis in Senna tora.</title>
        <authorList>
            <person name="Kang S.-H."/>
            <person name="Pandey R.P."/>
            <person name="Lee C.-M."/>
            <person name="Sim J.-S."/>
            <person name="Jeong J.-T."/>
            <person name="Choi B.-S."/>
            <person name="Jung M."/>
            <person name="Ginzburg D."/>
            <person name="Zhao K."/>
            <person name="Won S.Y."/>
            <person name="Oh T.-J."/>
            <person name="Yu Y."/>
            <person name="Kim N.-H."/>
            <person name="Lee O.R."/>
            <person name="Lee T.-H."/>
            <person name="Bashyal P."/>
            <person name="Kim T.-S."/>
            <person name="Lee W.-H."/>
            <person name="Kawkins C."/>
            <person name="Kim C.-K."/>
            <person name="Kim J.S."/>
            <person name="Ahn B.O."/>
            <person name="Rhee S.Y."/>
            <person name="Sohng J.K."/>
        </authorList>
    </citation>
    <scope>NUCLEOTIDE SEQUENCE</scope>
    <source>
        <tissue evidence="2">Leaf</tissue>
    </source>
</reference>
<name>A0A834WSA6_9FABA</name>
<accession>A0A834WSA6</accession>
<dbReference type="Proteomes" id="UP000634136">
    <property type="component" value="Unassembled WGS sequence"/>
</dbReference>
<evidence type="ECO:0000313" key="2">
    <source>
        <dbReference type="EMBL" id="KAF7831351.1"/>
    </source>
</evidence>